<dbReference type="Proteomes" id="UP000053599">
    <property type="component" value="Unassembled WGS sequence"/>
</dbReference>
<feature type="region of interest" description="Disordered" evidence="8">
    <location>
        <begin position="609"/>
        <end position="635"/>
    </location>
</feature>
<dbReference type="PROSITE" id="PS50157">
    <property type="entry name" value="ZINC_FINGER_C2H2_2"/>
    <property type="match status" value="2"/>
</dbReference>
<feature type="compositionally biased region" description="Polar residues" evidence="8">
    <location>
        <begin position="189"/>
        <end position="200"/>
    </location>
</feature>
<dbReference type="CDD" id="cd12148">
    <property type="entry name" value="fungal_TF_MHR"/>
    <property type="match status" value="1"/>
</dbReference>
<dbReference type="GO" id="GO:0000785">
    <property type="term" value="C:chromatin"/>
    <property type="evidence" value="ECO:0007669"/>
    <property type="project" value="TreeGrafter"/>
</dbReference>
<dbReference type="GO" id="GO:0005634">
    <property type="term" value="C:nucleus"/>
    <property type="evidence" value="ECO:0007669"/>
    <property type="project" value="UniProtKB-SubCell"/>
</dbReference>
<evidence type="ECO:0000256" key="1">
    <source>
        <dbReference type="ARBA" id="ARBA00004123"/>
    </source>
</evidence>
<organism evidence="10 11">
    <name type="scientific">Exophiala sideris</name>
    <dbReference type="NCBI Taxonomy" id="1016849"/>
    <lineage>
        <taxon>Eukaryota</taxon>
        <taxon>Fungi</taxon>
        <taxon>Dikarya</taxon>
        <taxon>Ascomycota</taxon>
        <taxon>Pezizomycotina</taxon>
        <taxon>Eurotiomycetes</taxon>
        <taxon>Chaetothyriomycetidae</taxon>
        <taxon>Chaetothyriales</taxon>
        <taxon>Herpotrichiellaceae</taxon>
        <taxon>Exophiala</taxon>
    </lineage>
</organism>
<evidence type="ECO:0000256" key="5">
    <source>
        <dbReference type="ARBA" id="ARBA00022833"/>
    </source>
</evidence>
<evidence type="ECO:0000256" key="8">
    <source>
        <dbReference type="SAM" id="MobiDB-lite"/>
    </source>
</evidence>
<comment type="subcellular location">
    <subcellularLocation>
        <location evidence="1">Nucleus</location>
    </subcellularLocation>
</comment>
<dbReference type="AlphaFoldDB" id="A0A0D1YJI7"/>
<evidence type="ECO:0000256" key="7">
    <source>
        <dbReference type="PROSITE-ProRule" id="PRU00042"/>
    </source>
</evidence>
<keyword evidence="6" id="KW-0539">Nucleus</keyword>
<keyword evidence="2" id="KW-0479">Metal-binding</keyword>
<feature type="region of interest" description="Disordered" evidence="8">
    <location>
        <begin position="177"/>
        <end position="201"/>
    </location>
</feature>
<evidence type="ECO:0000256" key="2">
    <source>
        <dbReference type="ARBA" id="ARBA00022723"/>
    </source>
</evidence>
<dbReference type="SUPFAM" id="SSF57667">
    <property type="entry name" value="beta-beta-alpha zinc fingers"/>
    <property type="match status" value="1"/>
</dbReference>
<sequence>MAPKKRSQTPRHSAITEPTSPLLSQQLTNTFLSDPSTTDRRHPATDSPRVIPSARQLPVPASRSPIAADSPHSPIDGPAPGSDSRRESTSTMRTSSISMEGNASCTPTGRVSKAKKGKRVHACEFPGCGKVFTRAEHRRRHELNHNPEALFPCTRPGCRKAFHRIDLLQRHQERHDLDSATDVPPGHMGQTSHMSVTSEPPSVMPAAVMSSPQTDRGAPRSSAGALSIGSLVHPQTDYRYNMGTSAFNPFPQRSMHFVPGFTSDDSMFYTPESSQSPVSEYYGRYAHRQSISSSSSVAAFEPNGASPLIGGNMPGSWAPGSAPPSILPSNMLDEGSYLPVCPPFLWIGAYTEADQSPADSAVPIPLSDLDGYEWSVIRRELSNTSGLLPGDAASGVSDTIRWDCLDYYWQHFHPHFPIVHRPSFLPTKPSPLLASAMAAIGSQYDSRPDAKQYSLTLLEVATKLLRRRDSITSRSRLADLQTVFLLEILAKFCSRRAEVEMSARFRSLFASLDQARRTLATDPLAVFRTLRKERTPEDVARAHKFWLDHETRRRILQASHVLDHQQVTLFAQAPTIVQHERPRRGGAPSLRCSIPLPCSEELWETSPVEAWSEKASNTQAPRLRSPQQQQTPRTPTDYFQAQVSLVSNPDLPIDQALPRELQAGTSGACLTFNCHVVEMARSTPIRQLLVVSGESWILGKKLENEAEFQEAKRTLRAWVDANHESSTAIWHATQVLRSRISFASADYTNTELSVSFHDTHMLHEPWAFYLAALVCWAYGFSTSTMVENSGQGSGAASVISEPQSILSRASSMSSAHPALLDAHEAAYSTREYLAATDVGTAEDMSRIDFQLLGRTHGLLEIIRLYKIGGLLGGLMNEADRVLFRLVEGRSRLSHF</sequence>
<dbReference type="PROSITE" id="PS00028">
    <property type="entry name" value="ZINC_FINGER_C2H2_1"/>
    <property type="match status" value="2"/>
</dbReference>
<gene>
    <name evidence="10" type="ORF">PV11_05088</name>
</gene>
<evidence type="ECO:0000256" key="3">
    <source>
        <dbReference type="ARBA" id="ARBA00022737"/>
    </source>
</evidence>
<dbReference type="SMART" id="SM00355">
    <property type="entry name" value="ZnF_C2H2"/>
    <property type="match status" value="2"/>
</dbReference>
<feature type="compositionally biased region" description="Low complexity" evidence="8">
    <location>
        <begin position="621"/>
        <end position="635"/>
    </location>
</feature>
<dbReference type="InterPro" id="IPR036236">
    <property type="entry name" value="Znf_C2H2_sf"/>
</dbReference>
<accession>A0A0D1YJI7</accession>
<dbReference type="OrthoDB" id="6077919at2759"/>
<dbReference type="PANTHER" id="PTHR40626:SF30">
    <property type="entry name" value="FINGER DOMAIN PROTEIN, PUTATIVE (AFU_ORTHOLOGUE AFUA_4G13600)-RELATED"/>
    <property type="match status" value="1"/>
</dbReference>
<feature type="domain" description="C2H2-type" evidence="9">
    <location>
        <begin position="151"/>
        <end position="180"/>
    </location>
</feature>
<feature type="region of interest" description="Disordered" evidence="8">
    <location>
        <begin position="1"/>
        <end position="115"/>
    </location>
</feature>
<evidence type="ECO:0000313" key="10">
    <source>
        <dbReference type="EMBL" id="KIV83027.1"/>
    </source>
</evidence>
<keyword evidence="4 7" id="KW-0863">Zinc-finger</keyword>
<keyword evidence="3" id="KW-0677">Repeat</keyword>
<dbReference type="InterPro" id="IPR007219">
    <property type="entry name" value="XnlR_reg_dom"/>
</dbReference>
<dbReference type="Gene3D" id="3.30.160.60">
    <property type="entry name" value="Classic Zinc Finger"/>
    <property type="match status" value="2"/>
</dbReference>
<dbReference type="GO" id="GO:0006351">
    <property type="term" value="P:DNA-templated transcription"/>
    <property type="evidence" value="ECO:0007669"/>
    <property type="project" value="InterPro"/>
</dbReference>
<proteinExistence type="predicted"/>
<evidence type="ECO:0000313" key="11">
    <source>
        <dbReference type="Proteomes" id="UP000053599"/>
    </source>
</evidence>
<dbReference type="InterPro" id="IPR051059">
    <property type="entry name" value="VerF-like"/>
</dbReference>
<reference evidence="10 11" key="1">
    <citation type="submission" date="2015-01" db="EMBL/GenBank/DDBJ databases">
        <title>The Genome Sequence of Exophiala sideris CBS121828.</title>
        <authorList>
            <consortium name="The Broad Institute Genomics Platform"/>
            <person name="Cuomo C."/>
            <person name="de Hoog S."/>
            <person name="Gorbushina A."/>
            <person name="Stielow B."/>
            <person name="Teixiera M."/>
            <person name="Abouelleil A."/>
            <person name="Chapman S.B."/>
            <person name="Priest M."/>
            <person name="Young S.K."/>
            <person name="Wortman J."/>
            <person name="Nusbaum C."/>
            <person name="Birren B."/>
        </authorList>
    </citation>
    <scope>NUCLEOTIDE SEQUENCE [LARGE SCALE GENOMIC DNA]</scope>
    <source>
        <strain evidence="10 11">CBS 121828</strain>
    </source>
</reference>
<feature type="domain" description="C2H2-type" evidence="9">
    <location>
        <begin position="121"/>
        <end position="150"/>
    </location>
</feature>
<dbReference type="STRING" id="1016849.A0A0D1YJI7"/>
<evidence type="ECO:0000256" key="4">
    <source>
        <dbReference type="ARBA" id="ARBA00022771"/>
    </source>
</evidence>
<evidence type="ECO:0000256" key="6">
    <source>
        <dbReference type="ARBA" id="ARBA00023242"/>
    </source>
</evidence>
<feature type="compositionally biased region" description="Polar residues" evidence="8">
    <location>
        <begin position="16"/>
        <end position="36"/>
    </location>
</feature>
<dbReference type="GO" id="GO:0008270">
    <property type="term" value="F:zinc ion binding"/>
    <property type="evidence" value="ECO:0007669"/>
    <property type="project" value="UniProtKB-KW"/>
</dbReference>
<feature type="compositionally biased region" description="Polar residues" evidence="8">
    <location>
        <begin position="99"/>
        <end position="109"/>
    </location>
</feature>
<feature type="compositionally biased region" description="Low complexity" evidence="8">
    <location>
        <begin position="89"/>
        <end position="98"/>
    </location>
</feature>
<dbReference type="PANTHER" id="PTHR40626">
    <property type="entry name" value="MIP31509P"/>
    <property type="match status" value="1"/>
</dbReference>
<dbReference type="GO" id="GO:0000978">
    <property type="term" value="F:RNA polymerase II cis-regulatory region sequence-specific DNA binding"/>
    <property type="evidence" value="ECO:0007669"/>
    <property type="project" value="InterPro"/>
</dbReference>
<dbReference type="Pfam" id="PF04082">
    <property type="entry name" value="Fungal_trans"/>
    <property type="match status" value="1"/>
</dbReference>
<dbReference type="EMBL" id="KN846952">
    <property type="protein sequence ID" value="KIV83027.1"/>
    <property type="molecule type" value="Genomic_DNA"/>
</dbReference>
<name>A0A0D1YJI7_9EURO</name>
<keyword evidence="5" id="KW-0862">Zinc</keyword>
<evidence type="ECO:0000259" key="9">
    <source>
        <dbReference type="PROSITE" id="PS50157"/>
    </source>
</evidence>
<dbReference type="GO" id="GO:0000981">
    <property type="term" value="F:DNA-binding transcription factor activity, RNA polymerase II-specific"/>
    <property type="evidence" value="ECO:0007669"/>
    <property type="project" value="InterPro"/>
</dbReference>
<protein>
    <recommendedName>
        <fullName evidence="9">C2H2-type domain-containing protein</fullName>
    </recommendedName>
</protein>
<dbReference type="InterPro" id="IPR013087">
    <property type="entry name" value="Znf_C2H2_type"/>
</dbReference>